<reference evidence="3" key="1">
    <citation type="submission" date="2022-08" db="EMBL/GenBank/DDBJ databases">
        <title>A Global Phylogenomic Analysis of the Shiitake Genus Lentinula.</title>
        <authorList>
            <consortium name="DOE Joint Genome Institute"/>
            <person name="Sierra-Patev S."/>
            <person name="Min B."/>
            <person name="Naranjo-Ortiz M."/>
            <person name="Looney B."/>
            <person name="Konkel Z."/>
            <person name="Slot J.C."/>
            <person name="Sakamoto Y."/>
            <person name="Steenwyk J.L."/>
            <person name="Rokas A."/>
            <person name="Carro J."/>
            <person name="Camarero S."/>
            <person name="Ferreira P."/>
            <person name="Molpeceres G."/>
            <person name="Ruiz-Duenas F.J."/>
            <person name="Serrano A."/>
            <person name="Henrissat B."/>
            <person name="Drula E."/>
            <person name="Hughes K.W."/>
            <person name="Mata J.L."/>
            <person name="Ishikawa N.K."/>
            <person name="Vargas-Isla R."/>
            <person name="Ushijima S."/>
            <person name="Smith C.A."/>
            <person name="Ahrendt S."/>
            <person name="Andreopoulos W."/>
            <person name="He G."/>
            <person name="Labutti K."/>
            <person name="Lipzen A."/>
            <person name="Ng V."/>
            <person name="Riley R."/>
            <person name="Sandor L."/>
            <person name="Barry K."/>
            <person name="Martinez A.T."/>
            <person name="Xiao Y."/>
            <person name="Gibbons J.G."/>
            <person name="Terashima K."/>
            <person name="Grigoriev I.V."/>
            <person name="Hibbett D.S."/>
        </authorList>
    </citation>
    <scope>NUCLEOTIDE SEQUENCE</scope>
    <source>
        <strain evidence="3">RHP3577 ss4</strain>
    </source>
</reference>
<feature type="compositionally biased region" description="Polar residues" evidence="2">
    <location>
        <begin position="21"/>
        <end position="38"/>
    </location>
</feature>
<comment type="caution">
    <text evidence="3">The sequence shown here is derived from an EMBL/GenBank/DDBJ whole genome shotgun (WGS) entry which is preliminary data.</text>
</comment>
<evidence type="ECO:0000313" key="3">
    <source>
        <dbReference type="EMBL" id="KAJ4484459.1"/>
    </source>
</evidence>
<keyword evidence="4" id="KW-1185">Reference proteome</keyword>
<keyword evidence="1" id="KW-0175">Coiled coil</keyword>
<evidence type="ECO:0008006" key="5">
    <source>
        <dbReference type="Google" id="ProtNLM"/>
    </source>
</evidence>
<feature type="compositionally biased region" description="Basic and acidic residues" evidence="2">
    <location>
        <begin position="1"/>
        <end position="15"/>
    </location>
</feature>
<evidence type="ECO:0000256" key="2">
    <source>
        <dbReference type="SAM" id="MobiDB-lite"/>
    </source>
</evidence>
<feature type="region of interest" description="Disordered" evidence="2">
    <location>
        <begin position="1"/>
        <end position="72"/>
    </location>
</feature>
<organism evidence="3 4">
    <name type="scientific">Lentinula lateritia</name>
    <dbReference type="NCBI Taxonomy" id="40482"/>
    <lineage>
        <taxon>Eukaryota</taxon>
        <taxon>Fungi</taxon>
        <taxon>Dikarya</taxon>
        <taxon>Basidiomycota</taxon>
        <taxon>Agaricomycotina</taxon>
        <taxon>Agaricomycetes</taxon>
        <taxon>Agaricomycetidae</taxon>
        <taxon>Agaricales</taxon>
        <taxon>Marasmiineae</taxon>
        <taxon>Omphalotaceae</taxon>
        <taxon>Lentinula</taxon>
    </lineage>
</organism>
<protein>
    <recommendedName>
        <fullName evidence="5">BZIP domain-containing protein</fullName>
    </recommendedName>
</protein>
<name>A0ABQ8VAI9_9AGAR</name>
<gene>
    <name evidence="3" type="ORF">C8R41DRAFT_868584</name>
</gene>
<dbReference type="Proteomes" id="UP001150217">
    <property type="component" value="Unassembled WGS sequence"/>
</dbReference>
<accession>A0ABQ8VAI9</accession>
<dbReference type="EMBL" id="JANVFT010000054">
    <property type="protein sequence ID" value="KAJ4484459.1"/>
    <property type="molecule type" value="Genomic_DNA"/>
</dbReference>
<evidence type="ECO:0000256" key="1">
    <source>
        <dbReference type="SAM" id="Coils"/>
    </source>
</evidence>
<proteinExistence type="predicted"/>
<feature type="coiled-coil region" evidence="1">
    <location>
        <begin position="229"/>
        <end position="263"/>
    </location>
</feature>
<sequence length="302" mass="34128">MFIKTKEDEVIEFQRKRARPSSLTYEGSEPSKSQTPVTSKKRKKPEYSNSEGANDMDNVRDEEENASARDSMQLRLPSASGRERISLCLEDLQIETQRWVEGMHRFNEHKHFRIKSPQPKIVSDESQSEDADALDTVAFSQMAPPGWFGGLGKDDDVDVKLEDEPETADLECKNVRRASKSLHVGKIGILRKRNQMLQARLNIASQGLSDANAKNTQLAHLLCESRTHNREVTDELSRTADELAQANARIQQMEEQLYSQNKIFAHVGTIFTSLSLSSEGSEADIFCDTLGAHLNNEYRETQ</sequence>
<evidence type="ECO:0000313" key="4">
    <source>
        <dbReference type="Proteomes" id="UP001150217"/>
    </source>
</evidence>